<sequence>MADTAYQLDPVTVAGANSAFTDDALKLGAVAGVVINNPRSSSRLLPMANLILAIVAGTKRFSADDTLKVGATAGVVINRRCLSSRLPPMVNPILVIVASADYDKLGPVVVTDAELASATDVAFMRLPPKTYSSLAPPPIDIRHTLSISSSQGYDK</sequence>
<name>A0A0D3GUE2_9ORYZ</name>
<dbReference type="Proteomes" id="UP000026960">
    <property type="component" value="Chromosome 7"/>
</dbReference>
<evidence type="ECO:0000313" key="1">
    <source>
        <dbReference type="EnsemblPlants" id="OBART07G24760.1"/>
    </source>
</evidence>
<protein>
    <submittedName>
        <fullName evidence="1">Uncharacterized protein</fullName>
    </submittedName>
</protein>
<dbReference type="HOGENOM" id="CLU_1463464_0_0_1"/>
<accession>A0A0D3GUE2</accession>
<evidence type="ECO:0000313" key="2">
    <source>
        <dbReference type="Proteomes" id="UP000026960"/>
    </source>
</evidence>
<dbReference type="PaxDb" id="65489-OBART07G24760.1"/>
<dbReference type="Gramene" id="OBART07G24760.1">
    <property type="protein sequence ID" value="OBART07G24760.1"/>
    <property type="gene ID" value="OBART07G24760"/>
</dbReference>
<reference evidence="1" key="2">
    <citation type="submission" date="2015-03" db="UniProtKB">
        <authorList>
            <consortium name="EnsemblPlants"/>
        </authorList>
    </citation>
    <scope>IDENTIFICATION</scope>
</reference>
<proteinExistence type="predicted"/>
<dbReference type="EnsemblPlants" id="OBART07G24760.1">
    <property type="protein sequence ID" value="OBART07G24760.1"/>
    <property type="gene ID" value="OBART07G24760"/>
</dbReference>
<reference evidence="1" key="1">
    <citation type="journal article" date="2009" name="Rice">
        <title>De Novo Next Generation Sequencing of Plant Genomes.</title>
        <authorList>
            <person name="Rounsley S."/>
            <person name="Marri P.R."/>
            <person name="Yu Y."/>
            <person name="He R."/>
            <person name="Sisneros N."/>
            <person name="Goicoechea J.L."/>
            <person name="Lee S.J."/>
            <person name="Angelova A."/>
            <person name="Kudrna D."/>
            <person name="Luo M."/>
            <person name="Affourtit J."/>
            <person name="Desany B."/>
            <person name="Knight J."/>
            <person name="Niazi F."/>
            <person name="Egholm M."/>
            <person name="Wing R.A."/>
        </authorList>
    </citation>
    <scope>NUCLEOTIDE SEQUENCE [LARGE SCALE GENOMIC DNA]</scope>
    <source>
        <strain evidence="1">cv. IRGC 105608</strain>
    </source>
</reference>
<dbReference type="AlphaFoldDB" id="A0A0D3GUE2"/>
<organism evidence="1">
    <name type="scientific">Oryza barthii</name>
    <dbReference type="NCBI Taxonomy" id="65489"/>
    <lineage>
        <taxon>Eukaryota</taxon>
        <taxon>Viridiplantae</taxon>
        <taxon>Streptophyta</taxon>
        <taxon>Embryophyta</taxon>
        <taxon>Tracheophyta</taxon>
        <taxon>Spermatophyta</taxon>
        <taxon>Magnoliopsida</taxon>
        <taxon>Liliopsida</taxon>
        <taxon>Poales</taxon>
        <taxon>Poaceae</taxon>
        <taxon>BOP clade</taxon>
        <taxon>Oryzoideae</taxon>
        <taxon>Oryzeae</taxon>
        <taxon>Oryzinae</taxon>
        <taxon>Oryza</taxon>
    </lineage>
</organism>
<keyword evidence="2" id="KW-1185">Reference proteome</keyword>